<reference evidence="15 16" key="1">
    <citation type="journal article" date="2011" name="J. Bacteriol.">
        <title>Complete Genome Sequence of Alicyclobacillus acidocaldarius Strain Tc-4-1.</title>
        <authorList>
            <person name="Chen Y."/>
            <person name="He Y."/>
            <person name="Zhang B."/>
            <person name="Yang J."/>
            <person name="Li W."/>
            <person name="Dong Z."/>
            <person name="Hu S."/>
        </authorList>
    </citation>
    <scope>NUCLEOTIDE SEQUENCE [LARGE SCALE GENOMIC DNA]</scope>
    <source>
        <strain evidence="15 16">Tc-4-1</strain>
    </source>
</reference>
<dbReference type="InterPro" id="IPR023404">
    <property type="entry name" value="rSAM_horseshoe"/>
</dbReference>
<evidence type="ECO:0000256" key="6">
    <source>
        <dbReference type="ARBA" id="ARBA00022694"/>
    </source>
</evidence>
<feature type="binding site" evidence="11">
    <location>
        <position position="100"/>
    </location>
    <ligand>
        <name>[4Fe-4S] cluster</name>
        <dbReference type="ChEBI" id="CHEBI:49883"/>
        <label>1</label>
    </ligand>
</feature>
<name>F8IIM9_ALIAT</name>
<comment type="cofactor">
    <cofactor evidence="11">
        <name>[4Fe-4S] cluster</name>
        <dbReference type="ChEBI" id="CHEBI:49883"/>
    </cofactor>
    <text evidence="11">Binds 2 [4Fe-4S] clusters. One cluster is coordinated with 3 cysteines and an exchangeable S-adenosyl-L-methionine.</text>
</comment>
<dbReference type="SUPFAM" id="SSF102114">
    <property type="entry name" value="Radical SAM enzymes"/>
    <property type="match status" value="1"/>
</dbReference>
<dbReference type="InterPro" id="IPR006638">
    <property type="entry name" value="Elp3/MiaA/NifB-like_rSAM"/>
</dbReference>
<comment type="subunit">
    <text evidence="11">Monomer.</text>
</comment>
<dbReference type="PANTHER" id="PTHR43020">
    <property type="entry name" value="CDK5 REGULATORY SUBUNIT-ASSOCIATED PROTEIN 1"/>
    <property type="match status" value="1"/>
</dbReference>
<dbReference type="RefSeq" id="WP_014464235.1">
    <property type="nucleotide sequence ID" value="NC_017167.1"/>
</dbReference>
<dbReference type="PANTHER" id="PTHR43020:SF2">
    <property type="entry name" value="MITOCHONDRIAL TRNA METHYLTHIOTRANSFERASE CDK5RAP1"/>
    <property type="match status" value="1"/>
</dbReference>
<dbReference type="KEGG" id="aad:TC41_1425"/>
<feature type="domain" description="TRAM" evidence="12">
    <location>
        <begin position="428"/>
        <end position="491"/>
    </location>
</feature>
<dbReference type="PROSITE" id="PS51918">
    <property type="entry name" value="RADICAL_SAM"/>
    <property type="match status" value="1"/>
</dbReference>
<dbReference type="HOGENOM" id="CLU_018697_2_0_9"/>
<keyword evidence="4 11" id="KW-0808">Transferase</keyword>
<evidence type="ECO:0000313" key="16">
    <source>
        <dbReference type="Proteomes" id="UP000000292"/>
    </source>
</evidence>
<dbReference type="SFLD" id="SFLDG01061">
    <property type="entry name" value="methylthiotransferase"/>
    <property type="match status" value="1"/>
</dbReference>
<feature type="domain" description="Radical SAM core" evidence="14">
    <location>
        <begin position="196"/>
        <end position="425"/>
    </location>
</feature>
<dbReference type="STRING" id="1048834.TC41_1425"/>
<dbReference type="FunFam" id="3.40.50.12160:FF:000006">
    <property type="entry name" value="tRNA-2-methylthio-N(6)-dimethylallyladenosine synthase"/>
    <property type="match status" value="1"/>
</dbReference>
<dbReference type="NCBIfam" id="TIGR00089">
    <property type="entry name" value="MiaB/RimO family radical SAM methylthiotransferase"/>
    <property type="match status" value="1"/>
</dbReference>
<evidence type="ECO:0000256" key="8">
    <source>
        <dbReference type="ARBA" id="ARBA00023004"/>
    </source>
</evidence>
<dbReference type="InterPro" id="IPR006463">
    <property type="entry name" value="MiaB_methiolase"/>
</dbReference>
<evidence type="ECO:0000256" key="1">
    <source>
        <dbReference type="ARBA" id="ARBA00003234"/>
    </source>
</evidence>
<dbReference type="Gene3D" id="3.40.50.12160">
    <property type="entry name" value="Methylthiotransferase, N-terminal domain"/>
    <property type="match status" value="1"/>
</dbReference>
<dbReference type="PROSITE" id="PS51449">
    <property type="entry name" value="MTTASE_N"/>
    <property type="match status" value="1"/>
</dbReference>
<feature type="binding site" evidence="11">
    <location>
        <position position="64"/>
    </location>
    <ligand>
        <name>[4Fe-4S] cluster</name>
        <dbReference type="ChEBI" id="CHEBI:49883"/>
        <label>1</label>
    </ligand>
</feature>
<feature type="binding site" evidence="11">
    <location>
        <position position="210"/>
    </location>
    <ligand>
        <name>[4Fe-4S] cluster</name>
        <dbReference type="ChEBI" id="CHEBI:49883"/>
        <label>2</label>
        <note>4Fe-4S-S-AdoMet</note>
    </ligand>
</feature>
<feature type="domain" description="MTTase N-terminal" evidence="13">
    <location>
        <begin position="55"/>
        <end position="173"/>
    </location>
</feature>
<comment type="catalytic activity">
    <reaction evidence="11">
        <text>N(6)-dimethylallyladenosine(37) in tRNA + (sulfur carrier)-SH + AH2 + 2 S-adenosyl-L-methionine = 2-methylsulfanyl-N(6)-dimethylallyladenosine(37) in tRNA + (sulfur carrier)-H + 5'-deoxyadenosine + L-methionine + A + S-adenosyl-L-homocysteine + 2 H(+)</text>
        <dbReference type="Rhea" id="RHEA:37067"/>
        <dbReference type="Rhea" id="RHEA-COMP:10375"/>
        <dbReference type="Rhea" id="RHEA-COMP:10376"/>
        <dbReference type="Rhea" id="RHEA-COMP:14737"/>
        <dbReference type="Rhea" id="RHEA-COMP:14739"/>
        <dbReference type="ChEBI" id="CHEBI:13193"/>
        <dbReference type="ChEBI" id="CHEBI:15378"/>
        <dbReference type="ChEBI" id="CHEBI:17319"/>
        <dbReference type="ChEBI" id="CHEBI:17499"/>
        <dbReference type="ChEBI" id="CHEBI:29917"/>
        <dbReference type="ChEBI" id="CHEBI:57844"/>
        <dbReference type="ChEBI" id="CHEBI:57856"/>
        <dbReference type="ChEBI" id="CHEBI:59789"/>
        <dbReference type="ChEBI" id="CHEBI:64428"/>
        <dbReference type="ChEBI" id="CHEBI:74415"/>
        <dbReference type="ChEBI" id="CHEBI:74417"/>
        <dbReference type="EC" id="2.8.4.3"/>
    </reaction>
</comment>
<dbReference type="InterPro" id="IPR013848">
    <property type="entry name" value="Methylthiotransferase_N"/>
</dbReference>
<dbReference type="Proteomes" id="UP000000292">
    <property type="component" value="Chromosome"/>
</dbReference>
<evidence type="ECO:0000256" key="5">
    <source>
        <dbReference type="ARBA" id="ARBA00022691"/>
    </source>
</evidence>
<dbReference type="SFLD" id="SFLDF00273">
    <property type="entry name" value="(dimethylallyl)adenosine_tRNA"/>
    <property type="match status" value="1"/>
</dbReference>
<dbReference type="AlphaFoldDB" id="F8IIM9"/>
<evidence type="ECO:0000256" key="4">
    <source>
        <dbReference type="ARBA" id="ARBA00022679"/>
    </source>
</evidence>
<dbReference type="InterPro" id="IPR002792">
    <property type="entry name" value="TRAM_dom"/>
</dbReference>
<protein>
    <recommendedName>
        <fullName evidence="10 11">tRNA-2-methylthio-N(6)-dimethylallyladenosine synthase</fullName>
        <ecNumber evidence="10 11">2.8.4.3</ecNumber>
    </recommendedName>
    <alternativeName>
        <fullName evidence="11">(Dimethylallyl)adenosine tRNA methylthiotransferase MiaB</fullName>
    </alternativeName>
    <alternativeName>
        <fullName evidence="11">tRNA-i(6)A37 methylthiotransferase</fullName>
    </alternativeName>
</protein>
<organism evidence="15 16">
    <name type="scientific">Alicyclobacillus acidocaldarius (strain Tc-4-1)</name>
    <name type="common">Bacillus acidocaldarius</name>
    <dbReference type="NCBI Taxonomy" id="1048834"/>
    <lineage>
        <taxon>Bacteria</taxon>
        <taxon>Bacillati</taxon>
        <taxon>Bacillota</taxon>
        <taxon>Bacilli</taxon>
        <taxon>Bacillales</taxon>
        <taxon>Alicyclobacillaceae</taxon>
        <taxon>Alicyclobacillus</taxon>
    </lineage>
</organism>
<dbReference type="EC" id="2.8.4.3" evidence="10 11"/>
<evidence type="ECO:0000259" key="12">
    <source>
        <dbReference type="PROSITE" id="PS50926"/>
    </source>
</evidence>
<accession>F8IIM9</accession>
<evidence type="ECO:0000256" key="9">
    <source>
        <dbReference type="ARBA" id="ARBA00023014"/>
    </source>
</evidence>
<dbReference type="EMBL" id="CP002902">
    <property type="protein sequence ID" value="AEJ43361.1"/>
    <property type="molecule type" value="Genomic_DNA"/>
</dbReference>
<dbReference type="Pfam" id="PF04055">
    <property type="entry name" value="Radical_SAM"/>
    <property type="match status" value="1"/>
</dbReference>
<dbReference type="NCBIfam" id="TIGR01574">
    <property type="entry name" value="miaB-methiolase"/>
    <property type="match status" value="1"/>
</dbReference>
<evidence type="ECO:0000259" key="13">
    <source>
        <dbReference type="PROSITE" id="PS51449"/>
    </source>
</evidence>
<sequence>MENLIRLAREGRLEKGLGLVFGQTHRPNQSVRVSYDADALTRAYRVGRKPSGEPYRFLIRTYGCQMNEHDTEVMAGLLTAMGYEPTQDVEEADFILFNTCAVRENAEEKVFGEIGRLRPLKRQNPELIFGLCGCMAQEKGVQRMVREKYPWIDLVFGTHNIHRLPALLYAARASQETVMEVWDNAPETVEDWPKLRKDRVRAWVNVQYGCNKFCTYCIVPYTRGVERSRLPEDVLREVAELVQEGYQDITLLGQNVNDYGVDLGTTNFARLLRQVNAVPGIGWIRFTTSNPWNFTDELIDAIAESENVVEHIHLPVQSGNNEILRRMNRSHTQEYYLRLVDKIRRRIPGVSITTDLIVGFPGETEAHFQDTLRLVQEVEFDNAFTFIYSPRENTPAARWKDDTPLEEKKERLLRLNEVQNEISRRHNEKLRGALVEVLVDGESKTNPDVLSGRTRTNKLVLFRGDKSLIGQRIRVRVTEPQTFLLKGEIAQVEEVVS</sequence>
<keyword evidence="6 11" id="KW-0819">tRNA processing</keyword>
<proteinExistence type="inferred from homology"/>
<dbReference type="FunFam" id="3.80.30.20:FF:000001">
    <property type="entry name" value="tRNA-2-methylthio-N(6)-dimethylallyladenosine synthase 2"/>
    <property type="match status" value="1"/>
</dbReference>
<dbReference type="Gene3D" id="3.80.30.20">
    <property type="entry name" value="tm_1862 like domain"/>
    <property type="match status" value="1"/>
</dbReference>
<dbReference type="HAMAP" id="MF_01864">
    <property type="entry name" value="tRNA_metthiotr_MiaB"/>
    <property type="match status" value="1"/>
</dbReference>
<dbReference type="InterPro" id="IPR007197">
    <property type="entry name" value="rSAM"/>
</dbReference>
<reference evidence="16" key="2">
    <citation type="submission" date="2011-06" db="EMBL/GenBank/DDBJ databases">
        <title>The complete genome sequence of Alicyclobacillus acidocaldarius sp. Tc-4-1.</title>
        <authorList>
            <person name="Chen Y."/>
            <person name="He Y."/>
            <person name="Dong Z."/>
            <person name="Hu S."/>
        </authorList>
    </citation>
    <scope>NUCLEOTIDE SEQUENCE [LARGE SCALE GENOMIC DNA]</scope>
    <source>
        <strain evidence="16">Tc-4-1</strain>
    </source>
</reference>
<keyword evidence="3 11" id="KW-0963">Cytoplasm</keyword>
<evidence type="ECO:0000256" key="11">
    <source>
        <dbReference type="HAMAP-Rule" id="MF_01864"/>
    </source>
</evidence>
<feature type="binding site" evidence="11">
    <location>
        <position position="217"/>
    </location>
    <ligand>
        <name>[4Fe-4S] cluster</name>
        <dbReference type="ChEBI" id="CHEBI:49883"/>
        <label>2</label>
        <note>4Fe-4S-S-AdoMet</note>
    </ligand>
</feature>
<keyword evidence="9 11" id="KW-0411">Iron-sulfur</keyword>
<dbReference type="PATRIC" id="fig|1048834.4.peg.1358"/>
<evidence type="ECO:0000256" key="10">
    <source>
        <dbReference type="ARBA" id="ARBA00033765"/>
    </source>
</evidence>
<dbReference type="Pfam" id="PF00919">
    <property type="entry name" value="UPF0004"/>
    <property type="match status" value="1"/>
</dbReference>
<dbReference type="InterPro" id="IPR038135">
    <property type="entry name" value="Methylthiotransferase_N_sf"/>
</dbReference>
<evidence type="ECO:0000313" key="15">
    <source>
        <dbReference type="EMBL" id="AEJ43361.1"/>
    </source>
</evidence>
<dbReference type="CDD" id="cd01335">
    <property type="entry name" value="Radical_SAM"/>
    <property type="match status" value="1"/>
</dbReference>
<dbReference type="Pfam" id="PF01938">
    <property type="entry name" value="TRAM"/>
    <property type="match status" value="1"/>
</dbReference>
<dbReference type="SFLD" id="SFLDG01082">
    <property type="entry name" value="B12-binding_domain_containing"/>
    <property type="match status" value="1"/>
</dbReference>
<dbReference type="InterPro" id="IPR020612">
    <property type="entry name" value="Methylthiotransferase_CS"/>
</dbReference>
<dbReference type="PROSITE" id="PS01278">
    <property type="entry name" value="MTTASE_RADICAL"/>
    <property type="match status" value="1"/>
</dbReference>
<dbReference type="SMART" id="SM00729">
    <property type="entry name" value="Elp3"/>
    <property type="match status" value="1"/>
</dbReference>
<dbReference type="InterPro" id="IPR005839">
    <property type="entry name" value="Methylthiotransferase"/>
</dbReference>
<keyword evidence="2 11" id="KW-0004">4Fe-4S</keyword>
<dbReference type="GO" id="GO:0046872">
    <property type="term" value="F:metal ion binding"/>
    <property type="evidence" value="ECO:0007669"/>
    <property type="project" value="UniProtKB-KW"/>
</dbReference>
<dbReference type="GO" id="GO:0051539">
    <property type="term" value="F:4 iron, 4 sulfur cluster binding"/>
    <property type="evidence" value="ECO:0007669"/>
    <property type="project" value="UniProtKB-UniRule"/>
</dbReference>
<keyword evidence="7 11" id="KW-0479">Metal-binding</keyword>
<gene>
    <name evidence="11 15" type="primary">miaB</name>
    <name evidence="15" type="ordered locus">TC41_1425</name>
</gene>
<evidence type="ECO:0000256" key="7">
    <source>
        <dbReference type="ARBA" id="ARBA00022723"/>
    </source>
</evidence>
<evidence type="ECO:0000256" key="3">
    <source>
        <dbReference type="ARBA" id="ARBA00022490"/>
    </source>
</evidence>
<keyword evidence="8 11" id="KW-0408">Iron</keyword>
<comment type="similarity">
    <text evidence="11">Belongs to the methylthiotransferase family. MiaB subfamily.</text>
</comment>
<dbReference type="SFLD" id="SFLDS00029">
    <property type="entry name" value="Radical_SAM"/>
    <property type="match status" value="1"/>
</dbReference>
<feature type="binding site" evidence="11">
    <location>
        <position position="214"/>
    </location>
    <ligand>
        <name>[4Fe-4S] cluster</name>
        <dbReference type="ChEBI" id="CHEBI:49883"/>
        <label>2</label>
        <note>4Fe-4S-S-AdoMet</note>
    </ligand>
</feature>
<comment type="subcellular location">
    <subcellularLocation>
        <location evidence="11">Cytoplasm</location>
    </subcellularLocation>
</comment>
<keyword evidence="5 11" id="KW-0949">S-adenosyl-L-methionine</keyword>
<evidence type="ECO:0000256" key="2">
    <source>
        <dbReference type="ARBA" id="ARBA00022485"/>
    </source>
</evidence>
<dbReference type="PROSITE" id="PS50926">
    <property type="entry name" value="TRAM"/>
    <property type="match status" value="1"/>
</dbReference>
<comment type="function">
    <text evidence="1 11">Catalyzes the methylthiolation of N6-(dimethylallyl)adenosine (i(6)A), leading to the formation of 2-methylthio-N6-(dimethylallyl)adenosine (ms(2)i(6)A) at position 37 in tRNAs that read codons beginning with uridine.</text>
</comment>
<feature type="binding site" evidence="11">
    <location>
        <position position="134"/>
    </location>
    <ligand>
        <name>[4Fe-4S] cluster</name>
        <dbReference type="ChEBI" id="CHEBI:49883"/>
        <label>1</label>
    </ligand>
</feature>
<dbReference type="GO" id="GO:0005829">
    <property type="term" value="C:cytosol"/>
    <property type="evidence" value="ECO:0007669"/>
    <property type="project" value="TreeGrafter"/>
</dbReference>
<dbReference type="GO" id="GO:0035597">
    <property type="term" value="F:tRNA-2-methylthio-N(6)-dimethylallyladenosine(37) synthase activity"/>
    <property type="evidence" value="ECO:0007669"/>
    <property type="project" value="UniProtKB-EC"/>
</dbReference>
<dbReference type="OrthoDB" id="9805215at2"/>
<dbReference type="eggNOG" id="COG0621">
    <property type="taxonomic scope" value="Bacteria"/>
</dbReference>
<evidence type="ECO:0000259" key="14">
    <source>
        <dbReference type="PROSITE" id="PS51918"/>
    </source>
</evidence>
<dbReference type="InterPro" id="IPR058240">
    <property type="entry name" value="rSAM_sf"/>
</dbReference>